<sequence length="121" mass="13309">MKLFTLSATARGKTGKIIAVSYSLKKSAGVSLSDNGFNIGYTNINLDQDQSTDPNIFSTKGKQKYLCLMEEEGLQVTLYANGMSGDYWTLDILVDGVPLNEGTIKVYTDTKGHLDYDKLIK</sequence>
<name>A0A7X0J0J1_9SPHI</name>
<reference evidence="1 2" key="1">
    <citation type="submission" date="2020-08" db="EMBL/GenBank/DDBJ databases">
        <title>Genomic Encyclopedia of Type Strains, Phase IV (KMG-V): Genome sequencing to study the core and pangenomes of soil and plant-associated prokaryotes.</title>
        <authorList>
            <person name="Whitman W."/>
        </authorList>
    </citation>
    <scope>NUCLEOTIDE SEQUENCE [LARGE SCALE GENOMIC DNA]</scope>
    <source>
        <strain evidence="1 2">M2T3</strain>
    </source>
</reference>
<protein>
    <recommendedName>
        <fullName evidence="3">PLAT domain-containing protein</fullName>
    </recommendedName>
</protein>
<proteinExistence type="predicted"/>
<evidence type="ECO:0000313" key="2">
    <source>
        <dbReference type="Proteomes" id="UP000521017"/>
    </source>
</evidence>
<gene>
    <name evidence="1" type="ORF">HDF25_000827</name>
</gene>
<dbReference type="EMBL" id="JACHCC010000002">
    <property type="protein sequence ID" value="MBB6498690.1"/>
    <property type="molecule type" value="Genomic_DNA"/>
</dbReference>
<accession>A0A7X0J0J1</accession>
<comment type="caution">
    <text evidence="1">The sequence shown here is derived from an EMBL/GenBank/DDBJ whole genome shotgun (WGS) entry which is preliminary data.</text>
</comment>
<evidence type="ECO:0000313" key="1">
    <source>
        <dbReference type="EMBL" id="MBB6498690.1"/>
    </source>
</evidence>
<dbReference type="Proteomes" id="UP000521017">
    <property type="component" value="Unassembled WGS sequence"/>
</dbReference>
<dbReference type="RefSeq" id="WP_184623046.1">
    <property type="nucleotide sequence ID" value="NZ_JACHCC010000002.1"/>
</dbReference>
<organism evidence="1 2">
    <name type="scientific">Pedobacter cryoconitis</name>
    <dbReference type="NCBI Taxonomy" id="188932"/>
    <lineage>
        <taxon>Bacteria</taxon>
        <taxon>Pseudomonadati</taxon>
        <taxon>Bacteroidota</taxon>
        <taxon>Sphingobacteriia</taxon>
        <taxon>Sphingobacteriales</taxon>
        <taxon>Sphingobacteriaceae</taxon>
        <taxon>Pedobacter</taxon>
    </lineage>
</organism>
<evidence type="ECO:0008006" key="3">
    <source>
        <dbReference type="Google" id="ProtNLM"/>
    </source>
</evidence>
<dbReference type="AlphaFoldDB" id="A0A7X0J0J1"/>